<dbReference type="EMBL" id="QMEB01000241">
    <property type="protein sequence ID" value="NMG22291.1"/>
    <property type="molecule type" value="Genomic_DNA"/>
</dbReference>
<name>A0ABX1PFC0_9CYAN</name>
<feature type="region of interest" description="Disordered" evidence="1">
    <location>
        <begin position="359"/>
        <end position="383"/>
    </location>
</feature>
<reference evidence="2 3" key="1">
    <citation type="submission" date="2018-06" db="EMBL/GenBank/DDBJ databases">
        <title>Comparative genomics of Brasilonema spp. strains.</title>
        <authorList>
            <person name="Alvarenga D.O."/>
            <person name="Fiore M.F."/>
            <person name="Varani A.M."/>
        </authorList>
    </citation>
    <scope>NUCLEOTIDE SEQUENCE [LARGE SCALE GENOMIC DNA]</scope>
    <source>
        <strain evidence="2 3">SPC951</strain>
    </source>
</reference>
<protein>
    <submittedName>
        <fullName evidence="2">Uncharacterized protein</fullName>
    </submittedName>
</protein>
<comment type="caution">
    <text evidence="2">The sequence shown here is derived from an EMBL/GenBank/DDBJ whole genome shotgun (WGS) entry which is preliminary data.</text>
</comment>
<evidence type="ECO:0000256" key="1">
    <source>
        <dbReference type="SAM" id="MobiDB-lite"/>
    </source>
</evidence>
<dbReference type="Proteomes" id="UP000718564">
    <property type="component" value="Unassembled WGS sequence"/>
</dbReference>
<evidence type="ECO:0000313" key="2">
    <source>
        <dbReference type="EMBL" id="NMG22291.1"/>
    </source>
</evidence>
<organism evidence="2 3">
    <name type="scientific">Brasilonema bromeliae SPC951</name>
    <dbReference type="NCBI Taxonomy" id="385972"/>
    <lineage>
        <taxon>Bacteria</taxon>
        <taxon>Bacillati</taxon>
        <taxon>Cyanobacteriota</taxon>
        <taxon>Cyanophyceae</taxon>
        <taxon>Nostocales</taxon>
        <taxon>Scytonemataceae</taxon>
        <taxon>Brasilonema</taxon>
        <taxon>Bromeliae group (in: Brasilonema)</taxon>
    </lineage>
</organism>
<sequence length="383" mass="41898">MKPKTPIMDSKVQQRISVQRPHRVTHYKLARLVLLGVITFVLSGVPPIMATESKPTPKADFSPVMLGSNTTSETRDPAYWPFDAHSPWNMPIGSEAQFEPVSSSEWTTEALKYGLQVNTTDWSIPIFMADASDPIRSIYSTDYDKLAFEVHVPDAAVPDSNQDAHLHIIDETHNSVIEMLWAKRRADSNLEAPYPNKIDLKGPGVFDTYHGSCAYGGSCTAGLIRKGELHNGIRHALRISLTTAVLNKNTPSGKPYVWPANWADDDGKGSSYTGTGNVYMGSLLAIPRDVNIEAIVGPPGTPIYELARALQDYGAYVVDRGHLNLYGEPSAEEEVNQLSWQGLQVLPKYLQVVANNGSERVGGGGTPRRPLAPSFEVVDGTQS</sequence>
<keyword evidence="3" id="KW-1185">Reference proteome</keyword>
<proteinExistence type="predicted"/>
<accession>A0ABX1PFC0</accession>
<evidence type="ECO:0000313" key="3">
    <source>
        <dbReference type="Proteomes" id="UP000718564"/>
    </source>
</evidence>
<gene>
    <name evidence="2" type="ORF">DP116_23700</name>
</gene>